<sequence>MFAIMIILALGSIIMSLNIGMSMMHYGLMTVYMSLLVM</sequence>
<dbReference type="Proteomes" id="UP000002770">
    <property type="component" value="Unassembled WGS sequence"/>
</dbReference>
<dbReference type="InParanoid" id="G9ERD0"/>
<proteinExistence type="predicted"/>
<gene>
    <name evidence="2" type="ORF">LDG_7842</name>
</gene>
<organism evidence="2 3">
    <name type="scientific">Legionella drancourtii LLAP12</name>
    <dbReference type="NCBI Taxonomy" id="658187"/>
    <lineage>
        <taxon>Bacteria</taxon>
        <taxon>Pseudomonadati</taxon>
        <taxon>Pseudomonadota</taxon>
        <taxon>Gammaproteobacteria</taxon>
        <taxon>Legionellales</taxon>
        <taxon>Legionellaceae</taxon>
        <taxon>Legionella</taxon>
    </lineage>
</organism>
<keyword evidence="1" id="KW-0472">Membrane</keyword>
<dbReference type="EMBL" id="JH413835">
    <property type="protein sequence ID" value="EHL30099.1"/>
    <property type="molecule type" value="Genomic_DNA"/>
</dbReference>
<evidence type="ECO:0000313" key="2">
    <source>
        <dbReference type="EMBL" id="EHL30099.1"/>
    </source>
</evidence>
<keyword evidence="3" id="KW-1185">Reference proteome</keyword>
<accession>G9ERD0</accession>
<keyword evidence="1" id="KW-1133">Transmembrane helix</keyword>
<reference evidence="2 3" key="1">
    <citation type="journal article" date="2011" name="BMC Genomics">
        <title>Insight into cross-talk between intra-amoebal pathogens.</title>
        <authorList>
            <person name="Gimenez G."/>
            <person name="Bertelli C."/>
            <person name="Moliner C."/>
            <person name="Robert C."/>
            <person name="Raoult D."/>
            <person name="Fournier P.E."/>
            <person name="Greub G."/>
        </authorList>
    </citation>
    <scope>NUCLEOTIDE SEQUENCE [LARGE SCALE GENOMIC DNA]</scope>
    <source>
        <strain evidence="2 3">LLAP12</strain>
    </source>
</reference>
<evidence type="ECO:0000256" key="1">
    <source>
        <dbReference type="SAM" id="Phobius"/>
    </source>
</evidence>
<dbReference type="AlphaFoldDB" id="G9ERD0"/>
<feature type="transmembrane region" description="Helical" evidence="1">
    <location>
        <begin position="6"/>
        <end position="28"/>
    </location>
</feature>
<protein>
    <submittedName>
        <fullName evidence="2">Uncharacterized protein</fullName>
    </submittedName>
</protein>
<keyword evidence="1" id="KW-0812">Transmembrane</keyword>
<dbReference type="STRING" id="658187.LDG_7842"/>
<evidence type="ECO:0000313" key="3">
    <source>
        <dbReference type="Proteomes" id="UP000002770"/>
    </source>
</evidence>
<dbReference type="HOGENOM" id="CLU_3329488_0_0_6"/>
<name>G9ERD0_9GAMM</name>